<evidence type="ECO:0000256" key="9">
    <source>
        <dbReference type="ARBA" id="ARBA00023242"/>
    </source>
</evidence>
<gene>
    <name evidence="10" type="primary">ORF158301</name>
    <name evidence="11" type="synonym">ORF158309</name>
</gene>
<dbReference type="GO" id="GO:0003682">
    <property type="term" value="F:chromatin binding"/>
    <property type="evidence" value="ECO:0007669"/>
    <property type="project" value="TreeGrafter"/>
</dbReference>
<evidence type="ECO:0000256" key="7">
    <source>
        <dbReference type="ARBA" id="ARBA00023125"/>
    </source>
</evidence>
<keyword evidence="8" id="KW-0804">Transcription</keyword>
<keyword evidence="3" id="KW-0678">Repressor</keyword>
<keyword evidence="6" id="KW-0805">Transcription regulation</keyword>
<keyword evidence="4" id="KW-0597">Phosphoprotein</keyword>
<comment type="subcellular location">
    <subcellularLocation>
        <location evidence="1">Nucleus</location>
    </subcellularLocation>
</comment>
<dbReference type="EMBL" id="HACG01040408">
    <property type="protein sequence ID" value="CEK87273.1"/>
    <property type="molecule type" value="Transcribed_RNA"/>
</dbReference>
<dbReference type="GO" id="GO:0045786">
    <property type="term" value="P:negative regulation of cell cycle"/>
    <property type="evidence" value="ECO:0007669"/>
    <property type="project" value="TreeGrafter"/>
</dbReference>
<keyword evidence="7" id="KW-0238">DNA-binding</keyword>
<evidence type="ECO:0000313" key="10">
    <source>
        <dbReference type="EMBL" id="CEK87272.1"/>
    </source>
</evidence>
<dbReference type="GO" id="GO:0035097">
    <property type="term" value="C:histone methyltransferase complex"/>
    <property type="evidence" value="ECO:0007669"/>
    <property type="project" value="TreeGrafter"/>
</dbReference>
<dbReference type="GO" id="GO:0008285">
    <property type="term" value="P:negative regulation of cell population proliferation"/>
    <property type="evidence" value="ECO:0007669"/>
    <property type="project" value="TreeGrafter"/>
</dbReference>
<dbReference type="InterPro" id="IPR007747">
    <property type="entry name" value="Menin"/>
</dbReference>
<dbReference type="EMBL" id="HACG01040407">
    <property type="protein sequence ID" value="CEK87272.1"/>
    <property type="molecule type" value="Transcribed_RNA"/>
</dbReference>
<dbReference type="AlphaFoldDB" id="A0A0B7B324"/>
<dbReference type="Pfam" id="PF05053">
    <property type="entry name" value="Menin"/>
    <property type="match status" value="1"/>
</dbReference>
<organism evidence="10">
    <name type="scientific">Arion vulgaris</name>
    <dbReference type="NCBI Taxonomy" id="1028688"/>
    <lineage>
        <taxon>Eukaryota</taxon>
        <taxon>Metazoa</taxon>
        <taxon>Spiralia</taxon>
        <taxon>Lophotrochozoa</taxon>
        <taxon>Mollusca</taxon>
        <taxon>Gastropoda</taxon>
        <taxon>Heterobranchia</taxon>
        <taxon>Euthyneura</taxon>
        <taxon>Panpulmonata</taxon>
        <taxon>Eupulmonata</taxon>
        <taxon>Stylommatophora</taxon>
        <taxon>Helicina</taxon>
        <taxon>Arionoidea</taxon>
        <taxon>Arionidae</taxon>
        <taxon>Arion</taxon>
    </lineage>
</organism>
<keyword evidence="5" id="KW-0156">Chromatin regulator</keyword>
<evidence type="ECO:0000256" key="5">
    <source>
        <dbReference type="ARBA" id="ARBA00022853"/>
    </source>
</evidence>
<dbReference type="PANTHER" id="PTHR12693:SF3">
    <property type="entry name" value="MENIN"/>
    <property type="match status" value="1"/>
</dbReference>
<evidence type="ECO:0000256" key="6">
    <source>
        <dbReference type="ARBA" id="ARBA00023015"/>
    </source>
</evidence>
<dbReference type="GO" id="GO:0000976">
    <property type="term" value="F:transcription cis-regulatory region binding"/>
    <property type="evidence" value="ECO:0007669"/>
    <property type="project" value="TreeGrafter"/>
</dbReference>
<evidence type="ECO:0000256" key="2">
    <source>
        <dbReference type="ARBA" id="ARBA00021162"/>
    </source>
</evidence>
<accession>A0A0B7B324</accession>
<name>A0A0B7B324_9EUPU</name>
<dbReference type="GO" id="GO:0000785">
    <property type="term" value="C:chromatin"/>
    <property type="evidence" value="ECO:0007669"/>
    <property type="project" value="TreeGrafter"/>
</dbReference>
<dbReference type="GO" id="GO:0006325">
    <property type="term" value="P:chromatin organization"/>
    <property type="evidence" value="ECO:0007669"/>
    <property type="project" value="UniProtKB-KW"/>
</dbReference>
<evidence type="ECO:0000313" key="11">
    <source>
        <dbReference type="EMBL" id="CEK87273.1"/>
    </source>
</evidence>
<keyword evidence="9" id="KW-0539">Nucleus</keyword>
<sequence>MLSVKASDNTINSLPLLSPFSSTSNILASLGPVQVELRSEKMKGLKKMFKSSKLNASAIKLQLTAQSQVHVKHSRFLDFGEPVSSARKRQRREVV</sequence>
<evidence type="ECO:0000256" key="3">
    <source>
        <dbReference type="ARBA" id="ARBA00022491"/>
    </source>
</evidence>
<reference evidence="10" key="1">
    <citation type="submission" date="2014-12" db="EMBL/GenBank/DDBJ databases">
        <title>Insight into the proteome of Arion vulgaris.</title>
        <authorList>
            <person name="Aradska J."/>
            <person name="Bulat T."/>
            <person name="Smidak R."/>
            <person name="Sarate P."/>
            <person name="Gangsoo J."/>
            <person name="Sialana F."/>
            <person name="Bilban M."/>
            <person name="Lubec G."/>
        </authorList>
    </citation>
    <scope>NUCLEOTIDE SEQUENCE</scope>
    <source>
        <tissue evidence="10">Skin</tissue>
    </source>
</reference>
<dbReference type="GO" id="GO:0006357">
    <property type="term" value="P:regulation of transcription by RNA polymerase II"/>
    <property type="evidence" value="ECO:0007669"/>
    <property type="project" value="TreeGrafter"/>
</dbReference>
<protein>
    <recommendedName>
        <fullName evidence="2">Menin</fullName>
    </recommendedName>
</protein>
<evidence type="ECO:0000256" key="1">
    <source>
        <dbReference type="ARBA" id="ARBA00004123"/>
    </source>
</evidence>
<dbReference type="PANTHER" id="PTHR12693">
    <property type="entry name" value="MENIN"/>
    <property type="match status" value="1"/>
</dbReference>
<proteinExistence type="predicted"/>
<dbReference type="GO" id="GO:0000403">
    <property type="term" value="F:Y-form DNA binding"/>
    <property type="evidence" value="ECO:0007669"/>
    <property type="project" value="TreeGrafter"/>
</dbReference>
<evidence type="ECO:0000256" key="4">
    <source>
        <dbReference type="ARBA" id="ARBA00022553"/>
    </source>
</evidence>
<evidence type="ECO:0000256" key="8">
    <source>
        <dbReference type="ARBA" id="ARBA00023163"/>
    </source>
</evidence>